<protein>
    <submittedName>
        <fullName evidence="2">Uncharacterized protein</fullName>
    </submittedName>
</protein>
<evidence type="ECO:0000313" key="2">
    <source>
        <dbReference type="EMBL" id="EQB56960.1"/>
    </source>
</evidence>
<dbReference type="EMBL" id="AMYD01000620">
    <property type="protein sequence ID" value="EQB56960.1"/>
    <property type="molecule type" value="Genomic_DNA"/>
</dbReference>
<dbReference type="Proteomes" id="UP000015530">
    <property type="component" value="Unassembled WGS sequence"/>
</dbReference>
<dbReference type="AlphaFoldDB" id="T0M7R1"/>
<feature type="compositionally biased region" description="Polar residues" evidence="1">
    <location>
        <begin position="1"/>
        <end position="14"/>
    </location>
</feature>
<evidence type="ECO:0000256" key="1">
    <source>
        <dbReference type="SAM" id="MobiDB-lite"/>
    </source>
</evidence>
<gene>
    <name evidence="2" type="ORF">CGLO_02975</name>
</gene>
<name>T0M7R1_COLGC</name>
<accession>T0M7R1</accession>
<sequence>MPSQSHYSAATTGSGRKRDSTPAAMLDKYLAEPPTIAGRIASGKKTEGKAKKTKTYLAGWQDSWDKLGSPRK</sequence>
<dbReference type="OrthoDB" id="3465533at2759"/>
<proteinExistence type="predicted"/>
<reference evidence="3" key="1">
    <citation type="journal article" date="2013" name="Mol. Plant Microbe Interact.">
        <title>Global aspects of pacC regulation of pathogenicity genes in Colletotrichum gloeosporioides as revealed by transcriptome analysis.</title>
        <authorList>
            <person name="Alkan N."/>
            <person name="Meng X."/>
            <person name="Friedlander G."/>
            <person name="Reuveni E."/>
            <person name="Sukno S."/>
            <person name="Sherman A."/>
            <person name="Thon M."/>
            <person name="Fluhr R."/>
            <person name="Prusky D."/>
        </authorList>
    </citation>
    <scope>NUCLEOTIDE SEQUENCE [LARGE SCALE GENOMIC DNA]</scope>
    <source>
        <strain evidence="3">Cg-14</strain>
    </source>
</reference>
<feature type="region of interest" description="Disordered" evidence="1">
    <location>
        <begin position="1"/>
        <end position="23"/>
    </location>
</feature>
<organism evidence="2 3">
    <name type="scientific">Colletotrichum gloeosporioides (strain Cg-14)</name>
    <name type="common">Anthracnose fungus</name>
    <name type="synonym">Glomerella cingulata</name>
    <dbReference type="NCBI Taxonomy" id="1237896"/>
    <lineage>
        <taxon>Eukaryota</taxon>
        <taxon>Fungi</taxon>
        <taxon>Dikarya</taxon>
        <taxon>Ascomycota</taxon>
        <taxon>Pezizomycotina</taxon>
        <taxon>Sordariomycetes</taxon>
        <taxon>Hypocreomycetidae</taxon>
        <taxon>Glomerellales</taxon>
        <taxon>Glomerellaceae</taxon>
        <taxon>Colletotrichum</taxon>
        <taxon>Colletotrichum gloeosporioides species complex</taxon>
    </lineage>
</organism>
<dbReference type="HOGENOM" id="CLU_197749_0_0_1"/>
<comment type="caution">
    <text evidence="2">The sequence shown here is derived from an EMBL/GenBank/DDBJ whole genome shotgun (WGS) entry which is preliminary data.</text>
</comment>
<evidence type="ECO:0000313" key="3">
    <source>
        <dbReference type="Proteomes" id="UP000015530"/>
    </source>
</evidence>